<dbReference type="RefSeq" id="WP_036452009.1">
    <property type="nucleotide sequence ID" value="NZ_AWQU01000079.1"/>
</dbReference>
<evidence type="ECO:0000256" key="1">
    <source>
        <dbReference type="SAM" id="Phobius"/>
    </source>
</evidence>
<feature type="transmembrane region" description="Helical" evidence="1">
    <location>
        <begin position="90"/>
        <end position="108"/>
    </location>
</feature>
<reference evidence="2 3" key="1">
    <citation type="journal article" date="2014" name="PLoS ONE">
        <title>Reduction of Hydrogen Peroxide Accumulation and Toxicity by a Catalase from Mycoplasma iowae.</title>
        <authorList>
            <person name="Pritchard R.E."/>
            <person name="Prassinos A.J."/>
            <person name="Osborne J.D."/>
            <person name="Raviv Z."/>
            <person name="Balish M.F."/>
        </authorList>
    </citation>
    <scope>NUCLEOTIDE SEQUENCE [LARGE SCALE GENOMIC DNA]</scope>
    <source>
        <strain evidence="2 3">DK-CPA</strain>
    </source>
</reference>
<name>A0A084U3J3_MALIO</name>
<gene>
    <name evidence="2" type="ORF">P271_371</name>
</gene>
<dbReference type="Proteomes" id="UP000028523">
    <property type="component" value="Unassembled WGS sequence"/>
</dbReference>
<keyword evidence="1" id="KW-1133">Transmembrane helix</keyword>
<dbReference type="AlphaFoldDB" id="A0A084U3J3"/>
<evidence type="ECO:0000313" key="2">
    <source>
        <dbReference type="EMBL" id="KFB07529.1"/>
    </source>
</evidence>
<evidence type="ECO:0000313" key="3">
    <source>
        <dbReference type="Proteomes" id="UP000028523"/>
    </source>
</evidence>
<dbReference type="EMBL" id="AWQU01000079">
    <property type="protein sequence ID" value="KFB07529.1"/>
    <property type="molecule type" value="Genomic_DNA"/>
</dbReference>
<keyword evidence="1" id="KW-0472">Membrane</keyword>
<proteinExistence type="predicted"/>
<comment type="caution">
    <text evidence="2">The sequence shown here is derived from an EMBL/GenBank/DDBJ whole genome shotgun (WGS) entry which is preliminary data.</text>
</comment>
<sequence>MKQETLKNNQDENVNDSTLDFNEITKEPIANFYEKLIFETDEYINNFFDNYLKETSEFSNKVNNFESIIEAKKNALYETKLEKKIKNKKITNFFIGISFVLIFGFFFIKTFKNNRKDIKEFKNYEKQQYDEMFNLNNQKENLIKTLFSFFDYDLAINLILKKLGFQIKDTFEDSLIKELSNKFLNSNDKDIVSIKSYLSLVYKNTPIYDLSFYKRNFRNVVTSKTESFPYSATETYTKSDGSVGFRVVTKYEQLTAYHNENTPFLDENNFLILKTNFINDLNFSTFGENKKYIEFENKDFSKKYKVSFLDKENKTNSEILQYFTIKAQEDYVNWHSKFKGDVPRIIKSGNMVIVPSDHSDIFSGLKNKINYLYQINIEDQIDTNINKLKDNIRYYLFNLIKRLTTGIISPVINREWYNNKNQYIIGNFKLEKEIKQNNLNYLLSLLNRNEYFGFLQNTPSRPSWLQIDSSIKSNNVNFIKLKNCSYRHEDLIDFVQVSGIHVGIKTIAVPFKRFYYIEENKNLIHIENTNNSKLIDFVISHKMNSSPYSFMENYQNEIKKYDYLKDSLIQNSCQMTKLWVNKNINFNNLEQLDLNYFKIVEKIYELCENNYSIHCNKMGISICVDNAEYNPTLLNDIIKVCKQLFDVFQ</sequence>
<keyword evidence="3" id="KW-1185">Reference proteome</keyword>
<protein>
    <submittedName>
        <fullName evidence="2">Uncharacterized protein</fullName>
    </submittedName>
</protein>
<keyword evidence="1" id="KW-0812">Transmembrane</keyword>
<organism evidence="2 3">
    <name type="scientific">Malacoplasma iowae DK-CPA</name>
    <dbReference type="NCBI Taxonomy" id="1394179"/>
    <lineage>
        <taxon>Bacteria</taxon>
        <taxon>Bacillati</taxon>
        <taxon>Mycoplasmatota</taxon>
        <taxon>Mycoplasmoidales</taxon>
        <taxon>Mycoplasmoidaceae</taxon>
        <taxon>Malacoplasma</taxon>
    </lineage>
</organism>
<accession>A0A084U3J3</accession>